<dbReference type="VEuPathDB" id="FungiDB:JI435_412200"/>
<dbReference type="EMBL" id="CP069030">
    <property type="protein sequence ID" value="QRC98524.1"/>
    <property type="molecule type" value="Genomic_DNA"/>
</dbReference>
<dbReference type="Proteomes" id="UP000663193">
    <property type="component" value="Chromosome 8"/>
</dbReference>
<protein>
    <submittedName>
        <fullName evidence="1">Uncharacterized protein</fullName>
    </submittedName>
</protein>
<organism evidence="1 2">
    <name type="scientific">Phaeosphaeria nodorum (strain SN15 / ATCC MYA-4574 / FGSC 10173)</name>
    <name type="common">Glume blotch fungus</name>
    <name type="synonym">Parastagonospora nodorum</name>
    <dbReference type="NCBI Taxonomy" id="321614"/>
    <lineage>
        <taxon>Eukaryota</taxon>
        <taxon>Fungi</taxon>
        <taxon>Dikarya</taxon>
        <taxon>Ascomycota</taxon>
        <taxon>Pezizomycotina</taxon>
        <taxon>Dothideomycetes</taxon>
        <taxon>Pleosporomycetidae</taxon>
        <taxon>Pleosporales</taxon>
        <taxon>Pleosporineae</taxon>
        <taxon>Phaeosphaeriaceae</taxon>
        <taxon>Parastagonospora</taxon>
    </lineage>
</organism>
<reference evidence="2" key="1">
    <citation type="journal article" date="2021" name="BMC Genomics">
        <title>Chromosome-level genome assembly and manually-curated proteome of model necrotroph Parastagonospora nodorum Sn15 reveals a genome-wide trove of candidate effector homologs, and redundancy of virulence-related functions within an accessory chromosome.</title>
        <authorList>
            <person name="Bertazzoni S."/>
            <person name="Jones D.A.B."/>
            <person name="Phan H.T."/>
            <person name="Tan K.-C."/>
            <person name="Hane J.K."/>
        </authorList>
    </citation>
    <scope>NUCLEOTIDE SEQUENCE [LARGE SCALE GENOMIC DNA]</scope>
    <source>
        <strain evidence="2">SN15 / ATCC MYA-4574 / FGSC 10173)</strain>
    </source>
</reference>
<accession>A0A7U2F8U4</accession>
<gene>
    <name evidence="1" type="ORF">JI435_412200</name>
</gene>
<proteinExistence type="predicted"/>
<sequence>MYFKCSVLLWFPPSHIQCKSTNNADFYAPSQCITIVPINRHILCPMCEIYPKYLQKKAPRPLQPLRCVATMHTFFCNMTPSQTALKRHRGEVRLLKPI</sequence>
<dbReference type="AlphaFoldDB" id="A0A7U2F8U4"/>
<evidence type="ECO:0000313" key="2">
    <source>
        <dbReference type="Proteomes" id="UP000663193"/>
    </source>
</evidence>
<keyword evidence="2" id="KW-1185">Reference proteome</keyword>
<evidence type="ECO:0000313" key="1">
    <source>
        <dbReference type="EMBL" id="QRC98524.1"/>
    </source>
</evidence>
<name>A0A7U2F8U4_PHANO</name>